<proteinExistence type="inferred from homology"/>
<evidence type="ECO:0000256" key="10">
    <source>
        <dbReference type="ARBA" id="ARBA00023225"/>
    </source>
</evidence>
<evidence type="ECO:0000256" key="6">
    <source>
        <dbReference type="ARBA" id="ARBA00022500"/>
    </source>
</evidence>
<gene>
    <name evidence="12" type="ORF">SAMN02745885_01212</name>
</gene>
<evidence type="ECO:0000256" key="2">
    <source>
        <dbReference type="ARBA" id="ARBA00010004"/>
    </source>
</evidence>
<feature type="coiled-coil region" evidence="11">
    <location>
        <begin position="16"/>
        <end position="46"/>
    </location>
</feature>
<dbReference type="NCBIfam" id="TIGR02473">
    <property type="entry name" value="flagell_FliJ"/>
    <property type="match status" value="1"/>
</dbReference>
<keyword evidence="9" id="KW-0472">Membrane</keyword>
<comment type="similarity">
    <text evidence="2">Belongs to the FliJ family.</text>
</comment>
<dbReference type="InterPro" id="IPR012823">
    <property type="entry name" value="Flagell_FliJ"/>
</dbReference>
<dbReference type="Proteomes" id="UP000189933">
    <property type="component" value="Unassembled WGS sequence"/>
</dbReference>
<name>A0A1T4PAL7_9FIRM</name>
<evidence type="ECO:0000256" key="5">
    <source>
        <dbReference type="ARBA" id="ARBA00022475"/>
    </source>
</evidence>
<organism evidence="12 13">
    <name type="scientific">Carboxydocella sporoproducens DSM 16521</name>
    <dbReference type="NCBI Taxonomy" id="1121270"/>
    <lineage>
        <taxon>Bacteria</taxon>
        <taxon>Bacillati</taxon>
        <taxon>Bacillota</taxon>
        <taxon>Clostridia</taxon>
        <taxon>Eubacteriales</taxon>
        <taxon>Clostridiales Family XVI. Incertae Sedis</taxon>
        <taxon>Carboxydocella</taxon>
    </lineage>
</organism>
<protein>
    <recommendedName>
        <fullName evidence="3">Flagellar FliJ protein</fullName>
    </recommendedName>
</protein>
<keyword evidence="7" id="KW-1005">Bacterial flagellum biogenesis</keyword>
<evidence type="ECO:0000256" key="11">
    <source>
        <dbReference type="SAM" id="Coils"/>
    </source>
</evidence>
<keyword evidence="5" id="KW-1003">Cell membrane</keyword>
<dbReference type="RefSeq" id="WP_078665294.1">
    <property type="nucleotide sequence ID" value="NZ_FUXM01000010.1"/>
</dbReference>
<sequence>MRKFKFRLQALLDLAVKLEEQQLNKTRVAERQLRKEQETLESLMEDKQTALYSQQENMLKGCSVQELIEMQFYLDKLARQISRQQTQVAEAEKAYQDEMAMLQEKMRYRKMLENLRAKAWEEHRQKQLKEEQIILDELALVRYWYQEHS</sequence>
<accession>A0A1T4PAL7</accession>
<keyword evidence="13" id="KW-1185">Reference proteome</keyword>
<dbReference type="GO" id="GO:0006935">
    <property type="term" value="P:chemotaxis"/>
    <property type="evidence" value="ECO:0007669"/>
    <property type="project" value="UniProtKB-KW"/>
</dbReference>
<evidence type="ECO:0000256" key="1">
    <source>
        <dbReference type="ARBA" id="ARBA00004413"/>
    </source>
</evidence>
<dbReference type="EMBL" id="FUXM01000010">
    <property type="protein sequence ID" value="SJZ88605.1"/>
    <property type="molecule type" value="Genomic_DNA"/>
</dbReference>
<keyword evidence="10" id="KW-1006">Bacterial flagellum protein export</keyword>
<dbReference type="GO" id="GO:0005886">
    <property type="term" value="C:plasma membrane"/>
    <property type="evidence" value="ECO:0007669"/>
    <property type="project" value="UniProtKB-SubCell"/>
</dbReference>
<keyword evidence="11" id="KW-0175">Coiled coil</keyword>
<keyword evidence="4" id="KW-0813">Transport</keyword>
<evidence type="ECO:0000313" key="13">
    <source>
        <dbReference type="Proteomes" id="UP000189933"/>
    </source>
</evidence>
<dbReference type="Pfam" id="PF02050">
    <property type="entry name" value="FliJ"/>
    <property type="match status" value="1"/>
</dbReference>
<keyword evidence="8" id="KW-0653">Protein transport</keyword>
<dbReference type="InterPro" id="IPR053716">
    <property type="entry name" value="Flag_assembly_chemotaxis_eff"/>
</dbReference>
<reference evidence="13" key="1">
    <citation type="submission" date="2017-02" db="EMBL/GenBank/DDBJ databases">
        <authorList>
            <person name="Varghese N."/>
            <person name="Submissions S."/>
        </authorList>
    </citation>
    <scope>NUCLEOTIDE SEQUENCE [LARGE SCALE GENOMIC DNA]</scope>
    <source>
        <strain evidence="13">DSM 16521</strain>
    </source>
</reference>
<evidence type="ECO:0000256" key="3">
    <source>
        <dbReference type="ARBA" id="ARBA00020392"/>
    </source>
</evidence>
<evidence type="ECO:0000313" key="12">
    <source>
        <dbReference type="EMBL" id="SJZ88605.1"/>
    </source>
</evidence>
<dbReference type="GO" id="GO:0071973">
    <property type="term" value="P:bacterial-type flagellum-dependent cell motility"/>
    <property type="evidence" value="ECO:0007669"/>
    <property type="project" value="InterPro"/>
</dbReference>
<dbReference type="OrthoDB" id="2087173at2"/>
<dbReference type="AlphaFoldDB" id="A0A1T4PAL7"/>
<evidence type="ECO:0000256" key="4">
    <source>
        <dbReference type="ARBA" id="ARBA00022448"/>
    </source>
</evidence>
<dbReference type="GO" id="GO:0044781">
    <property type="term" value="P:bacterial-type flagellum organization"/>
    <property type="evidence" value="ECO:0007669"/>
    <property type="project" value="UniProtKB-KW"/>
</dbReference>
<dbReference type="Gene3D" id="1.10.287.1700">
    <property type="match status" value="1"/>
</dbReference>
<evidence type="ECO:0000256" key="8">
    <source>
        <dbReference type="ARBA" id="ARBA00022927"/>
    </source>
</evidence>
<dbReference type="GO" id="GO:0015031">
    <property type="term" value="P:protein transport"/>
    <property type="evidence" value="ECO:0007669"/>
    <property type="project" value="UniProtKB-KW"/>
</dbReference>
<evidence type="ECO:0000256" key="9">
    <source>
        <dbReference type="ARBA" id="ARBA00023136"/>
    </source>
</evidence>
<dbReference type="GO" id="GO:0009288">
    <property type="term" value="C:bacterial-type flagellum"/>
    <property type="evidence" value="ECO:0007669"/>
    <property type="project" value="InterPro"/>
</dbReference>
<evidence type="ECO:0000256" key="7">
    <source>
        <dbReference type="ARBA" id="ARBA00022795"/>
    </source>
</evidence>
<comment type="subcellular location">
    <subcellularLocation>
        <location evidence="1">Cell membrane</location>
        <topology evidence="1">Peripheral membrane protein</topology>
        <orientation evidence="1">Cytoplasmic side</orientation>
    </subcellularLocation>
</comment>
<keyword evidence="6" id="KW-0145">Chemotaxis</keyword>